<proteinExistence type="predicted"/>
<dbReference type="Proteomes" id="UP000828390">
    <property type="component" value="Unassembled WGS sequence"/>
</dbReference>
<evidence type="ECO:0000313" key="3">
    <source>
        <dbReference type="Proteomes" id="UP000828390"/>
    </source>
</evidence>
<gene>
    <name evidence="2" type="ORF">DPMN_015740</name>
</gene>
<dbReference type="AlphaFoldDB" id="A0A9D4N9R2"/>
<feature type="region of interest" description="Disordered" evidence="1">
    <location>
        <begin position="73"/>
        <end position="93"/>
    </location>
</feature>
<keyword evidence="3" id="KW-1185">Reference proteome</keyword>
<organism evidence="2 3">
    <name type="scientific">Dreissena polymorpha</name>
    <name type="common">Zebra mussel</name>
    <name type="synonym">Mytilus polymorpha</name>
    <dbReference type="NCBI Taxonomy" id="45954"/>
    <lineage>
        <taxon>Eukaryota</taxon>
        <taxon>Metazoa</taxon>
        <taxon>Spiralia</taxon>
        <taxon>Lophotrochozoa</taxon>
        <taxon>Mollusca</taxon>
        <taxon>Bivalvia</taxon>
        <taxon>Autobranchia</taxon>
        <taxon>Heteroconchia</taxon>
        <taxon>Euheterodonta</taxon>
        <taxon>Imparidentia</taxon>
        <taxon>Neoheterodontei</taxon>
        <taxon>Myida</taxon>
        <taxon>Dreissenoidea</taxon>
        <taxon>Dreissenidae</taxon>
        <taxon>Dreissena</taxon>
    </lineage>
</organism>
<comment type="caution">
    <text evidence="2">The sequence shown here is derived from an EMBL/GenBank/DDBJ whole genome shotgun (WGS) entry which is preliminary data.</text>
</comment>
<dbReference type="EMBL" id="JAIWYP010000001">
    <property type="protein sequence ID" value="KAH3891635.1"/>
    <property type="molecule type" value="Genomic_DNA"/>
</dbReference>
<protein>
    <submittedName>
        <fullName evidence="2">Uncharacterized protein</fullName>
    </submittedName>
</protein>
<reference evidence="2" key="1">
    <citation type="journal article" date="2019" name="bioRxiv">
        <title>The Genome of the Zebra Mussel, Dreissena polymorpha: A Resource for Invasive Species Research.</title>
        <authorList>
            <person name="McCartney M.A."/>
            <person name="Auch B."/>
            <person name="Kono T."/>
            <person name="Mallez S."/>
            <person name="Zhang Y."/>
            <person name="Obille A."/>
            <person name="Becker A."/>
            <person name="Abrahante J.E."/>
            <person name="Garbe J."/>
            <person name="Badalamenti J.P."/>
            <person name="Herman A."/>
            <person name="Mangelson H."/>
            <person name="Liachko I."/>
            <person name="Sullivan S."/>
            <person name="Sone E.D."/>
            <person name="Koren S."/>
            <person name="Silverstein K.A.T."/>
            <person name="Beckman K.B."/>
            <person name="Gohl D.M."/>
        </authorList>
    </citation>
    <scope>NUCLEOTIDE SEQUENCE</scope>
    <source>
        <strain evidence="2">Duluth1</strain>
        <tissue evidence="2">Whole animal</tissue>
    </source>
</reference>
<evidence type="ECO:0000256" key="1">
    <source>
        <dbReference type="SAM" id="MobiDB-lite"/>
    </source>
</evidence>
<name>A0A9D4N9R2_DREPO</name>
<evidence type="ECO:0000313" key="2">
    <source>
        <dbReference type="EMBL" id="KAH3891635.1"/>
    </source>
</evidence>
<accession>A0A9D4N9R2</accession>
<feature type="compositionally biased region" description="Basic residues" evidence="1">
    <location>
        <begin position="74"/>
        <end position="93"/>
    </location>
</feature>
<reference evidence="2" key="2">
    <citation type="submission" date="2020-11" db="EMBL/GenBank/DDBJ databases">
        <authorList>
            <person name="McCartney M.A."/>
            <person name="Auch B."/>
            <person name="Kono T."/>
            <person name="Mallez S."/>
            <person name="Becker A."/>
            <person name="Gohl D.M."/>
            <person name="Silverstein K.A.T."/>
            <person name="Koren S."/>
            <person name="Bechman K.B."/>
            <person name="Herman A."/>
            <person name="Abrahante J.E."/>
            <person name="Garbe J."/>
        </authorList>
    </citation>
    <scope>NUCLEOTIDE SEQUENCE</scope>
    <source>
        <strain evidence="2">Duluth1</strain>
        <tissue evidence="2">Whole animal</tissue>
    </source>
</reference>
<sequence length="93" mass="10646">MLDNITQCISAVKFREGVRSRVLLVPVSPLQEVKDPASLASHALSKRDEDYVREVWLRSKRFNDAHVDGIRGHGILRHTTQHSKPKHRSPRIT</sequence>